<reference evidence="1" key="1">
    <citation type="journal article" date="2015" name="Nature">
        <title>Complex archaea that bridge the gap between prokaryotes and eukaryotes.</title>
        <authorList>
            <person name="Spang A."/>
            <person name="Saw J.H."/>
            <person name="Jorgensen S.L."/>
            <person name="Zaremba-Niedzwiedzka K."/>
            <person name="Martijn J."/>
            <person name="Lind A.E."/>
            <person name="van Eijk R."/>
            <person name="Schleper C."/>
            <person name="Guy L."/>
            <person name="Ettema T.J."/>
        </authorList>
    </citation>
    <scope>NUCLEOTIDE SEQUENCE</scope>
</reference>
<accession>A0A0F8ZET0</accession>
<gene>
    <name evidence="1" type="ORF">LCGC14_2704510</name>
</gene>
<sequence length="33" mass="3669">MKISYTCGNGLVLEIVADNQKEIFEILAEAQEV</sequence>
<organism evidence="1">
    <name type="scientific">marine sediment metagenome</name>
    <dbReference type="NCBI Taxonomy" id="412755"/>
    <lineage>
        <taxon>unclassified sequences</taxon>
        <taxon>metagenomes</taxon>
        <taxon>ecological metagenomes</taxon>
    </lineage>
</organism>
<name>A0A0F8ZET0_9ZZZZ</name>
<dbReference type="EMBL" id="LAZR01048281">
    <property type="protein sequence ID" value="KKK92278.1"/>
    <property type="molecule type" value="Genomic_DNA"/>
</dbReference>
<evidence type="ECO:0000313" key="1">
    <source>
        <dbReference type="EMBL" id="KKK92278.1"/>
    </source>
</evidence>
<comment type="caution">
    <text evidence="1">The sequence shown here is derived from an EMBL/GenBank/DDBJ whole genome shotgun (WGS) entry which is preliminary data.</text>
</comment>
<feature type="non-terminal residue" evidence="1">
    <location>
        <position position="33"/>
    </location>
</feature>
<protein>
    <submittedName>
        <fullName evidence="1">Uncharacterized protein</fullName>
    </submittedName>
</protein>
<proteinExistence type="predicted"/>
<dbReference type="AlphaFoldDB" id="A0A0F8ZET0"/>